<evidence type="ECO:0000313" key="2">
    <source>
        <dbReference type="EMBL" id="KAA0037772.1"/>
    </source>
</evidence>
<evidence type="ECO:0000313" key="5">
    <source>
        <dbReference type="Proteomes" id="UP000321947"/>
    </source>
</evidence>
<feature type="compositionally biased region" description="Polar residues" evidence="1">
    <location>
        <begin position="1"/>
        <end position="27"/>
    </location>
</feature>
<protein>
    <submittedName>
        <fullName evidence="3">Uncharacterized protein</fullName>
    </submittedName>
</protein>
<sequence length="97" mass="10506">MLMSSTPYSSLCQESSTPSCVQQSHSLSRNDDCDPTASTEQPIEPDRSRTTCAYSQGKAIESQQCYGGGESMLFNASEVDNRVADVFVNVPTSDIDD</sequence>
<dbReference type="Proteomes" id="UP000321393">
    <property type="component" value="Unassembled WGS sequence"/>
</dbReference>
<dbReference type="AlphaFoldDB" id="A0A5D3DVH8"/>
<evidence type="ECO:0000313" key="3">
    <source>
        <dbReference type="EMBL" id="TYK27295.1"/>
    </source>
</evidence>
<dbReference type="Proteomes" id="UP000321947">
    <property type="component" value="Unassembled WGS sequence"/>
</dbReference>
<accession>A0A5D3DVH8</accession>
<organism evidence="3 5">
    <name type="scientific">Cucumis melo var. makuwa</name>
    <name type="common">Oriental melon</name>
    <dbReference type="NCBI Taxonomy" id="1194695"/>
    <lineage>
        <taxon>Eukaryota</taxon>
        <taxon>Viridiplantae</taxon>
        <taxon>Streptophyta</taxon>
        <taxon>Embryophyta</taxon>
        <taxon>Tracheophyta</taxon>
        <taxon>Spermatophyta</taxon>
        <taxon>Magnoliopsida</taxon>
        <taxon>eudicotyledons</taxon>
        <taxon>Gunneridae</taxon>
        <taxon>Pentapetalae</taxon>
        <taxon>rosids</taxon>
        <taxon>fabids</taxon>
        <taxon>Cucurbitales</taxon>
        <taxon>Cucurbitaceae</taxon>
        <taxon>Benincaseae</taxon>
        <taxon>Cucumis</taxon>
    </lineage>
</organism>
<gene>
    <name evidence="3" type="ORF">E5676_scaffold1784G00020</name>
    <name evidence="2" type="ORF">E6C27_scaffold471G00020</name>
</gene>
<comment type="caution">
    <text evidence="3">The sequence shown here is derived from an EMBL/GenBank/DDBJ whole genome shotgun (WGS) entry which is preliminary data.</text>
</comment>
<evidence type="ECO:0000313" key="4">
    <source>
        <dbReference type="Proteomes" id="UP000321393"/>
    </source>
</evidence>
<name>A0A5D3DVH8_CUCMM</name>
<reference evidence="4 5" key="1">
    <citation type="submission" date="2019-08" db="EMBL/GenBank/DDBJ databases">
        <title>Draft genome sequences of two oriental melons (Cucumis melo L. var makuwa).</title>
        <authorList>
            <person name="Kwon S.-Y."/>
        </authorList>
    </citation>
    <scope>NUCLEOTIDE SEQUENCE [LARGE SCALE GENOMIC DNA]</scope>
    <source>
        <strain evidence="5">cv. Chang Bougi</strain>
        <strain evidence="4">cv. SW 3</strain>
        <tissue evidence="3">Leaf</tissue>
    </source>
</reference>
<evidence type="ECO:0000256" key="1">
    <source>
        <dbReference type="SAM" id="MobiDB-lite"/>
    </source>
</evidence>
<dbReference type="EMBL" id="SSTD01002854">
    <property type="protein sequence ID" value="TYK27295.1"/>
    <property type="molecule type" value="Genomic_DNA"/>
</dbReference>
<feature type="region of interest" description="Disordered" evidence="1">
    <location>
        <begin position="1"/>
        <end position="51"/>
    </location>
</feature>
<proteinExistence type="predicted"/>
<dbReference type="EMBL" id="SSTE01018846">
    <property type="protein sequence ID" value="KAA0037772.1"/>
    <property type="molecule type" value="Genomic_DNA"/>
</dbReference>